<reference evidence="3 4" key="1">
    <citation type="submission" date="2014-07" db="EMBL/GenBank/DDBJ databases">
        <title>Genomic and transcriptomic analysis on Apis cerana provide comprehensive insights into honey bee biology.</title>
        <authorList>
            <person name="Diao Q."/>
            <person name="Sun L."/>
            <person name="Zheng H."/>
            <person name="Zheng H."/>
            <person name="Xu S."/>
            <person name="Wang S."/>
            <person name="Zeng Z."/>
            <person name="Hu F."/>
            <person name="Su S."/>
            <person name="Wu J."/>
        </authorList>
    </citation>
    <scope>NUCLEOTIDE SEQUENCE [LARGE SCALE GENOMIC DNA]</scope>
    <source>
        <tissue evidence="3">Pupae without intestine</tissue>
    </source>
</reference>
<dbReference type="InterPro" id="IPR040441">
    <property type="entry name" value="CFA20/CFAP20DC"/>
</dbReference>
<dbReference type="STRING" id="94128.A0A2A3EAQ3"/>
<dbReference type="InterPro" id="IPR007714">
    <property type="entry name" value="CFA20_dom"/>
</dbReference>
<gene>
    <name evidence="3" type="ORF">APICC_00370</name>
</gene>
<feature type="region of interest" description="Disordered" evidence="1">
    <location>
        <begin position="385"/>
        <end position="405"/>
    </location>
</feature>
<dbReference type="EMBL" id="KZ288305">
    <property type="protein sequence ID" value="PBC28770.1"/>
    <property type="molecule type" value="Genomic_DNA"/>
</dbReference>
<proteinExistence type="predicted"/>
<dbReference type="OrthoDB" id="7698751at2759"/>
<evidence type="ECO:0000313" key="3">
    <source>
        <dbReference type="EMBL" id="PBC28770.1"/>
    </source>
</evidence>
<name>A0A2A3EAQ3_APICC</name>
<evidence type="ECO:0000259" key="2">
    <source>
        <dbReference type="Pfam" id="PF05018"/>
    </source>
</evidence>
<evidence type="ECO:0000313" key="4">
    <source>
        <dbReference type="Proteomes" id="UP000242457"/>
    </source>
</evidence>
<protein>
    <recommendedName>
        <fullName evidence="2">CFA20 domain-containing protein</fullName>
    </recommendedName>
</protein>
<evidence type="ECO:0000256" key="1">
    <source>
        <dbReference type="SAM" id="MobiDB-lite"/>
    </source>
</evidence>
<dbReference type="PANTHER" id="PTHR12458">
    <property type="entry name" value="ORF PROTEIN"/>
    <property type="match status" value="1"/>
</dbReference>
<feature type="domain" description="CFA20" evidence="2">
    <location>
        <begin position="2"/>
        <end position="177"/>
    </location>
</feature>
<organism evidence="3 4">
    <name type="scientific">Apis cerana cerana</name>
    <name type="common">Oriental honeybee</name>
    <dbReference type="NCBI Taxonomy" id="94128"/>
    <lineage>
        <taxon>Eukaryota</taxon>
        <taxon>Metazoa</taxon>
        <taxon>Ecdysozoa</taxon>
        <taxon>Arthropoda</taxon>
        <taxon>Hexapoda</taxon>
        <taxon>Insecta</taxon>
        <taxon>Pterygota</taxon>
        <taxon>Neoptera</taxon>
        <taxon>Endopterygota</taxon>
        <taxon>Hymenoptera</taxon>
        <taxon>Apocrita</taxon>
        <taxon>Aculeata</taxon>
        <taxon>Apoidea</taxon>
        <taxon>Anthophila</taxon>
        <taxon>Apidae</taxon>
        <taxon>Apis</taxon>
    </lineage>
</organism>
<dbReference type="Proteomes" id="UP000242457">
    <property type="component" value="Unassembled WGS sequence"/>
</dbReference>
<accession>A0A2A3EAQ3</accession>
<keyword evidence="4" id="KW-1185">Reference proteome</keyword>
<dbReference type="AlphaFoldDB" id="A0A2A3EAQ3"/>
<dbReference type="Pfam" id="PF05018">
    <property type="entry name" value="CFA20_dom"/>
    <property type="match status" value="1"/>
</dbReference>
<sequence length="405" mass="47345">MISGYVSLLYSISEKPLEYWSKQQSQSGRIRKILDSDLLENVIELQDFEQHGYGTSITCPSDSSQFLNIKLPILVVVIKNLNLQCRIQLQITDNQNCLHNFQFTNLESEKQNSKAVICRVKVKLETGWNKLELNLASLTQTAFKQEYATAQRIQICGNCRLRRIYFIDKHYDDQEVCPTLYHKFLDSYMLKWGIHTVERATQTNAKKMKSKSKSNSLKISKQFSIEDLSAGETTKQNCSKIVSTVSKLTDEDFLRNLQIKTDILINEFFNRQDTKLLQVSELKDNTAMKPYAFPIMHSRKPFSYNRISEDALKRIGVLRTFTETYICNEEKRKETNMIQENWKHRYFFPQEKSLINNDLSKKILSKKILERKPKSLLILSELKPERKQTSEMKKIDEQSKCDESV</sequence>